<comment type="caution">
    <text evidence="2">The sequence shown here is derived from an EMBL/GenBank/DDBJ whole genome shotgun (WGS) entry which is preliminary data.</text>
</comment>
<proteinExistence type="predicted"/>
<organism evidence="2 3">
    <name type="scientific">Phytophthora rubi</name>
    <dbReference type="NCBI Taxonomy" id="129364"/>
    <lineage>
        <taxon>Eukaryota</taxon>
        <taxon>Sar</taxon>
        <taxon>Stramenopiles</taxon>
        <taxon>Oomycota</taxon>
        <taxon>Peronosporomycetes</taxon>
        <taxon>Peronosporales</taxon>
        <taxon>Peronosporaceae</taxon>
        <taxon>Phytophthora</taxon>
    </lineage>
</organism>
<name>A0A6A3JLB5_9STRA</name>
<keyword evidence="1" id="KW-0732">Signal</keyword>
<dbReference type="Proteomes" id="UP000435112">
    <property type="component" value="Unassembled WGS sequence"/>
</dbReference>
<evidence type="ECO:0000313" key="2">
    <source>
        <dbReference type="EMBL" id="KAE8994228.1"/>
    </source>
</evidence>
<sequence length="54" mass="5932">MASSNWACRRLFNMIGFSWPVSMWCSTSSAVTGGQSPASSDTLRYARRSFSTSC</sequence>
<feature type="chain" id="PRO_5025564897" description="Secreted protein" evidence="1">
    <location>
        <begin position="30"/>
        <end position="54"/>
    </location>
</feature>
<dbReference type="EMBL" id="QXFU01001863">
    <property type="protein sequence ID" value="KAE8994228.1"/>
    <property type="molecule type" value="Genomic_DNA"/>
</dbReference>
<evidence type="ECO:0000313" key="3">
    <source>
        <dbReference type="Proteomes" id="UP000435112"/>
    </source>
</evidence>
<accession>A0A6A3JLB5</accession>
<evidence type="ECO:0008006" key="4">
    <source>
        <dbReference type="Google" id="ProtNLM"/>
    </source>
</evidence>
<evidence type="ECO:0000256" key="1">
    <source>
        <dbReference type="SAM" id="SignalP"/>
    </source>
</evidence>
<dbReference type="AlphaFoldDB" id="A0A6A3JLB5"/>
<protein>
    <recommendedName>
        <fullName evidence="4">Secreted protein</fullName>
    </recommendedName>
</protein>
<reference evidence="2 3" key="1">
    <citation type="submission" date="2018-09" db="EMBL/GenBank/DDBJ databases">
        <title>Genomic investigation of the strawberry pathogen Phytophthora fragariae indicates pathogenicity is determined by transcriptional variation in three key races.</title>
        <authorList>
            <person name="Adams T.M."/>
            <person name="Armitage A.D."/>
            <person name="Sobczyk M.K."/>
            <person name="Bates H.J."/>
            <person name="Dunwell J.M."/>
            <person name="Nellist C.F."/>
            <person name="Harrison R.J."/>
        </authorList>
    </citation>
    <scope>NUCLEOTIDE SEQUENCE [LARGE SCALE GENOMIC DNA]</scope>
    <source>
        <strain evidence="2 3">SCRP324</strain>
    </source>
</reference>
<gene>
    <name evidence="2" type="ORF">PR002_g19998</name>
</gene>
<feature type="signal peptide" evidence="1">
    <location>
        <begin position="1"/>
        <end position="29"/>
    </location>
</feature>